<sequence length="2285" mass="253603">MSRATADTPDAPSKEITSWNWKSTIQGAVRRVIESVASSHPPWIPDNTCTAAISVLFEALQHDRDHVMDALLNGLKSIELPVSLSTMDSRLRLHQALCMSRVISSCVFHDWLSYQTEEILSTPFGAWKDPPRLTDSTARQFVSTVSKHFVQLAGYRELSISQQADGHTSSFKDLDKLRSFTFLSRDTNSNVREYDCLYAMLDAHLGVYTASASPEAYFVLDAHFPPYRAPFKLTPNGVSYTATLWHTPADALDASEHTVAAYLYRELAYLMLYTSSTNWETTMHSIGSLTDARTNVSLYECVHWRWPQLEAFLRQVIRELPLMPRSHFATAAVMLRRVVHMWTHFHDDERHTVCLNGLPDVASQLFDTLFAQADSLSRRIVLWPTLGALLGLSPAPYTPTRVWRDVHSKKWVFSDSLHHHLSNSRLGFAAWFSVVMMHSVNETGGAPIPAALTSGACSRLVEHLHSFTANDARLGGLLLASQVRLGNMEEAMNLVHACLYVRPCSAGVLVVVHALLLLIIRDIGSWRAVLYPPCAPVLRRSIRHGVRAWCVDKALDDMTMTAIHGILYVALLDPMSVLTLLPNEPLDQLQLPRAPSAAQLDTLLQKDSRVSLVLAFLHVPMARMRLHAASNAAIMRLSGDKPNVGVLSHFPYVPITMLEQPSTPTPDMACILQMLGPIDIDVAINAVQHVMTANSENDQLYWLIALQTSVSCLLRLQISVERKVGPAAVLYGLFMPSVLNVQAALDATMLLSHLYPLPEPLPTLVKSRPDLSTICHVLRHTPAPNHFTQMAWSALLRLWLTCLPKSRANRVSKSDMTHIVQILAAGAHIGLHGVTINGDTPFVHMVSDMLLHYPDLRDLAFVLLDAVPAPILPHMILLAHTELPRSESHTLWLRLLKECVPRLSIDSVDATTLRAIVDMLLACAMSVTTISSRMTVCEVTAILAPCERPEMVHARAQLVDWILPWTIGDGSLRQKALECIVHMCRGLTDDIPPMVLRIDVSHEAALFRRTARIVDRLIRAATFGKLMDAGAQDVSLAVVALEHVLRQNLDFLSHEAVTLTTSPLPSARMALMLAMARLFSHPDYEALEHVAETPKMQIQDALLLDEGRWIAHLICTGSIHHAQLMEKVLTGTCTTDKIHTVLQRVLQTKVDASTGDLLWLRTNSAALIFLTAYARRFTHVHIQSIVQSLVTAVSQSPLEGFDWTSTTDLSEERLRAQHAGEIQLITLLGEKLEEFACAFPTEMHWLSTRLYQAIARRFGDETASFSLGTFLCLRLLGPAIAAPESVAVEPPQSEAARRALVFLNKVLVALPQGGFPAHREPRLTMLNDVMTQRNMNLRRTLEETVQYDVQSNKISMPSELIPQRICRELREHMQQLASNGDANAVTLLQVLPTYPSLHERFATALCGESRDTVFQSFMDMYSTYDTRALSNLCVVQHGEEYSTVCFFYSRLDLIRGDFTTLSYYICSVASKFTRPWILILDMTGSTERMLVQNQYTAFVSAILPAKAFGFLHSVVILNGGLALLRHGWMVTEEPYENGYIARRHMDGGPPLKLEWVTSAEELHAQPKDVQLSLSPASTRLFFAKPSYVLTDVSCDDGFCAPVSATLVLFNDCMMIRSKPLTHQDGPLKPPRSCDIIPLSDMIVTSDHVSRICIHRYSCPDLLFLNTRHCDDLEHELHSLRMANGDYARGLYAPVPRSSIRAVFVGMGLFYRTSTDVTMRFAADTLLRAAGVFDQGMQPMFIPPNLPSIDIPVPLRAMTLRTALGITACLGRQHVLFTRAEQLLMSVPPAQLRQILHLGLVLWMTHPELRTAILPALNLLRTLPSTAPELFLDVCIDLTPMCMSPVMNAMQDAIMTAAVPQLLDIILSRLHDTFCSPRRPGLLHQVHALVALLAVQCLVPDAPLRAHVPEVMCILLLFHQDPLPSFHMTSSMSFVHTLVMWPAPELASLASEKLKSTLSISSLVELVNKAVFTLAADAEQCAQWTLAIENQIQHIALSRGSLMQSRALQVLGHLCNASQSIMHRLGLVLLESFPHAPMTADAAALCLSRVFLPAQAPTLFWAGMILITAGVHSGGLRLCSAALDALDSHAFDAIMEARRRFAADATALDEALGVSFERDFSFACASFLRRPLWDGHPSIQELTRSLIERLNALVPCDATTGDNKCVSGLSLLLFLYDPSTSDASQLPPQYFPLTDDDKMATSKILSAALARSFLPRASDSQLHLMLPLLSDGQVHALRKSDEPVLPENNLSPLSQLGFSGLKFDMGSGQYAAECRSWLQHLVEQWA</sequence>
<gene>
    <name evidence="2" type="primary">IRA2</name>
    <name evidence="2" type="ORF">MARU1_003126</name>
</gene>
<protein>
    <submittedName>
        <fullName evidence="2">Ras GTPase activating protein ira2</fullName>
    </submittedName>
</protein>
<feature type="domain" description="Ras-GAP" evidence="1">
    <location>
        <begin position="1120"/>
        <end position="1312"/>
    </location>
</feature>
<proteinExistence type="predicted"/>
<dbReference type="InterPro" id="IPR008936">
    <property type="entry name" value="Rho_GTPase_activation_prot"/>
</dbReference>
<organism evidence="2 3">
    <name type="scientific">Malassezia arunalokei</name>
    <dbReference type="NCBI Taxonomy" id="1514897"/>
    <lineage>
        <taxon>Eukaryota</taxon>
        <taxon>Fungi</taxon>
        <taxon>Dikarya</taxon>
        <taxon>Basidiomycota</taxon>
        <taxon>Ustilaginomycotina</taxon>
        <taxon>Malasseziomycetes</taxon>
        <taxon>Malasseziales</taxon>
        <taxon>Malasseziaceae</taxon>
        <taxon>Malassezia</taxon>
    </lineage>
</organism>
<dbReference type="CDD" id="cd04519">
    <property type="entry name" value="RasGAP"/>
    <property type="match status" value="1"/>
</dbReference>
<dbReference type="Gene3D" id="1.10.506.10">
    <property type="entry name" value="GTPase Activation - p120gap, domain 1"/>
    <property type="match status" value="1"/>
</dbReference>
<dbReference type="PROSITE" id="PS50018">
    <property type="entry name" value="RAS_GTPASE_ACTIV_2"/>
    <property type="match status" value="1"/>
</dbReference>
<evidence type="ECO:0000313" key="3">
    <source>
        <dbReference type="Proteomes" id="UP001217582"/>
    </source>
</evidence>
<dbReference type="SUPFAM" id="SSF48350">
    <property type="entry name" value="GTPase activation domain, GAP"/>
    <property type="match status" value="1"/>
</dbReference>
<keyword evidence="3" id="KW-1185">Reference proteome</keyword>
<accession>A0AAJ6CKY2</accession>
<reference evidence="2 3" key="1">
    <citation type="submission" date="2023-03" db="EMBL/GenBank/DDBJ databases">
        <title>Mating type loci evolution in Malassezia.</title>
        <authorList>
            <person name="Coelho M.A."/>
        </authorList>
    </citation>
    <scope>NUCLEOTIDE SEQUENCE [LARGE SCALE GENOMIC DNA]</scope>
    <source>
        <strain evidence="2 3">CBS 13387</strain>
    </source>
</reference>
<evidence type="ECO:0000259" key="1">
    <source>
        <dbReference type="PROSITE" id="PS50018"/>
    </source>
</evidence>
<name>A0AAJ6CKY2_9BASI</name>
<dbReference type="InterPro" id="IPR001936">
    <property type="entry name" value="RasGAP_dom"/>
</dbReference>
<dbReference type="EMBL" id="CP119921">
    <property type="protein sequence ID" value="WFD17079.1"/>
    <property type="molecule type" value="Genomic_DNA"/>
</dbReference>
<dbReference type="Proteomes" id="UP001217582">
    <property type="component" value="Chromosome 6"/>
</dbReference>
<evidence type="ECO:0000313" key="2">
    <source>
        <dbReference type="EMBL" id="WFD17079.1"/>
    </source>
</evidence>